<keyword evidence="3" id="KW-1185">Reference proteome</keyword>
<gene>
    <name evidence="2" type="ORF">DEO72_LG10g1560</name>
</gene>
<proteinExistence type="predicted"/>
<reference evidence="2 3" key="1">
    <citation type="submission" date="2019-04" db="EMBL/GenBank/DDBJ databases">
        <title>An improved genome assembly and genetic linkage map for asparagus bean, Vigna unguiculata ssp. sesquipedialis.</title>
        <authorList>
            <person name="Xia Q."/>
            <person name="Zhang R."/>
            <person name="Dong Y."/>
        </authorList>
    </citation>
    <scope>NUCLEOTIDE SEQUENCE [LARGE SCALE GENOMIC DNA]</scope>
    <source>
        <tissue evidence="2">Leaf</tissue>
    </source>
</reference>
<evidence type="ECO:0000256" key="1">
    <source>
        <dbReference type="SAM" id="MobiDB-lite"/>
    </source>
</evidence>
<evidence type="ECO:0000313" key="3">
    <source>
        <dbReference type="Proteomes" id="UP000501690"/>
    </source>
</evidence>
<protein>
    <submittedName>
        <fullName evidence="2">Uncharacterized protein</fullName>
    </submittedName>
</protein>
<dbReference type="EMBL" id="CP039354">
    <property type="protein sequence ID" value="QCE10330.1"/>
    <property type="molecule type" value="Genomic_DNA"/>
</dbReference>
<name>A0A4D6N911_VIGUN</name>
<dbReference type="Proteomes" id="UP000501690">
    <property type="component" value="Linkage Group LG10"/>
</dbReference>
<organism evidence="2 3">
    <name type="scientific">Vigna unguiculata</name>
    <name type="common">Cowpea</name>
    <dbReference type="NCBI Taxonomy" id="3917"/>
    <lineage>
        <taxon>Eukaryota</taxon>
        <taxon>Viridiplantae</taxon>
        <taxon>Streptophyta</taxon>
        <taxon>Embryophyta</taxon>
        <taxon>Tracheophyta</taxon>
        <taxon>Spermatophyta</taxon>
        <taxon>Magnoliopsida</taxon>
        <taxon>eudicotyledons</taxon>
        <taxon>Gunneridae</taxon>
        <taxon>Pentapetalae</taxon>
        <taxon>rosids</taxon>
        <taxon>fabids</taxon>
        <taxon>Fabales</taxon>
        <taxon>Fabaceae</taxon>
        <taxon>Papilionoideae</taxon>
        <taxon>50 kb inversion clade</taxon>
        <taxon>NPAAA clade</taxon>
        <taxon>indigoferoid/millettioid clade</taxon>
        <taxon>Phaseoleae</taxon>
        <taxon>Vigna</taxon>
    </lineage>
</organism>
<evidence type="ECO:0000313" key="2">
    <source>
        <dbReference type="EMBL" id="QCE10330.1"/>
    </source>
</evidence>
<dbReference type="AlphaFoldDB" id="A0A4D6N911"/>
<feature type="region of interest" description="Disordered" evidence="1">
    <location>
        <begin position="342"/>
        <end position="367"/>
    </location>
</feature>
<sequence length="367" mass="42198">MRLLLKVCLRWLICKKSDSSDLCALELSNKFYVPVGILLIKKGRQCDEGSGGPTVGIGRILMETITKVREDPLEKIAESSWPTKTGRDVSRDIVSLERVSVVERVCHSQEGAADKFFYMYMCHFSQLHAFLYFYDTRPRQPTTWLSLVSRPSISRLDAFTQAFKYFKDGFFKVVVKQVGRSYFYNDDGSTKFPFSWTNNPWRYKDMKIEKLSVVDKEVVETLMKFNDRMPTKGLVRFYNSVHPIVDIEGHLAQLGKKNLTFFQTLRKEKATKAKASGSTKLEAGLIELPETIVRRDMDINLSETLVNSINNMDPNPMVKAMVEFNSKALIMGRRVRSMLERELKEDSRSKVEELQSQVDKHAKEKAA</sequence>
<accession>A0A4D6N911</accession>